<dbReference type="InterPro" id="IPR036163">
    <property type="entry name" value="HMA_dom_sf"/>
</dbReference>
<sequence length="70" mass="7343">MHIFHVPGMNCGGCLRAITRAVQALDPQAKVDADLEARTVKVTSRQSEALLLNALSNGGYPAQSLAHSAA</sequence>
<evidence type="ECO:0000313" key="4">
    <source>
        <dbReference type="Proteomes" id="UP000532010"/>
    </source>
</evidence>
<dbReference type="CDD" id="cd00371">
    <property type="entry name" value="HMA"/>
    <property type="match status" value="1"/>
</dbReference>
<dbReference type="PROSITE" id="PS50846">
    <property type="entry name" value="HMA_2"/>
    <property type="match status" value="1"/>
</dbReference>
<dbReference type="AlphaFoldDB" id="A0A7W4VRK4"/>
<dbReference type="Proteomes" id="UP000532010">
    <property type="component" value="Unassembled WGS sequence"/>
</dbReference>
<keyword evidence="1" id="KW-0479">Metal-binding</keyword>
<dbReference type="GO" id="GO:0046872">
    <property type="term" value="F:metal ion binding"/>
    <property type="evidence" value="ECO:0007669"/>
    <property type="project" value="UniProtKB-KW"/>
</dbReference>
<keyword evidence="4" id="KW-1185">Reference proteome</keyword>
<evidence type="ECO:0000259" key="2">
    <source>
        <dbReference type="PROSITE" id="PS50846"/>
    </source>
</evidence>
<evidence type="ECO:0000313" key="3">
    <source>
        <dbReference type="EMBL" id="MBB3021736.1"/>
    </source>
</evidence>
<accession>A0A7W4VRK4</accession>
<organism evidence="3 4">
    <name type="scientific">Microvirga lupini</name>
    <dbReference type="NCBI Taxonomy" id="420324"/>
    <lineage>
        <taxon>Bacteria</taxon>
        <taxon>Pseudomonadati</taxon>
        <taxon>Pseudomonadota</taxon>
        <taxon>Alphaproteobacteria</taxon>
        <taxon>Hyphomicrobiales</taxon>
        <taxon>Methylobacteriaceae</taxon>
        <taxon>Microvirga</taxon>
    </lineage>
</organism>
<dbReference type="PROSITE" id="PS01047">
    <property type="entry name" value="HMA_1"/>
    <property type="match status" value="1"/>
</dbReference>
<evidence type="ECO:0000256" key="1">
    <source>
        <dbReference type="ARBA" id="ARBA00022723"/>
    </source>
</evidence>
<gene>
    <name evidence="3" type="ORF">FHR70_004842</name>
</gene>
<dbReference type="Gene3D" id="3.30.70.100">
    <property type="match status" value="1"/>
</dbReference>
<dbReference type="InterPro" id="IPR017969">
    <property type="entry name" value="Heavy-metal-associated_CS"/>
</dbReference>
<proteinExistence type="predicted"/>
<dbReference type="EMBL" id="JACHWB010000014">
    <property type="protein sequence ID" value="MBB3021736.1"/>
    <property type="molecule type" value="Genomic_DNA"/>
</dbReference>
<dbReference type="RefSeq" id="WP_183454851.1">
    <property type="nucleotide sequence ID" value="NZ_JACHWB010000014.1"/>
</dbReference>
<dbReference type="InterPro" id="IPR006121">
    <property type="entry name" value="HMA_dom"/>
</dbReference>
<name>A0A7W4VRK4_9HYPH</name>
<reference evidence="3 4" key="1">
    <citation type="submission" date="2020-08" db="EMBL/GenBank/DDBJ databases">
        <title>The Agave Microbiome: Exploring the role of microbial communities in plant adaptations to desert environments.</title>
        <authorList>
            <person name="Partida-Martinez L.P."/>
        </authorList>
    </citation>
    <scope>NUCLEOTIDE SEQUENCE [LARGE SCALE GENOMIC DNA]</scope>
    <source>
        <strain evidence="3 4">AT3.9</strain>
    </source>
</reference>
<feature type="domain" description="HMA" evidence="2">
    <location>
        <begin position="1"/>
        <end position="63"/>
    </location>
</feature>
<comment type="caution">
    <text evidence="3">The sequence shown here is derived from an EMBL/GenBank/DDBJ whole genome shotgun (WGS) entry which is preliminary data.</text>
</comment>
<dbReference type="Pfam" id="PF00403">
    <property type="entry name" value="HMA"/>
    <property type="match status" value="1"/>
</dbReference>
<protein>
    <submittedName>
        <fullName evidence="3">Copper chaperone</fullName>
    </submittedName>
</protein>
<dbReference type="SUPFAM" id="SSF55008">
    <property type="entry name" value="HMA, heavy metal-associated domain"/>
    <property type="match status" value="1"/>
</dbReference>